<name>A0A1H0LY98_9GAMM</name>
<feature type="region of interest" description="Disordered" evidence="1">
    <location>
        <begin position="1"/>
        <end position="96"/>
    </location>
</feature>
<dbReference type="OrthoDB" id="9942638at2"/>
<evidence type="ECO:0000313" key="2">
    <source>
        <dbReference type="EMBL" id="SDO73105.1"/>
    </source>
</evidence>
<dbReference type="AlphaFoldDB" id="A0A1H0LY98"/>
<feature type="compositionally biased region" description="Acidic residues" evidence="1">
    <location>
        <begin position="80"/>
        <end position="91"/>
    </location>
</feature>
<dbReference type="EMBL" id="FNIV01000010">
    <property type="protein sequence ID" value="SDO73105.1"/>
    <property type="molecule type" value="Genomic_DNA"/>
</dbReference>
<sequence length="312" mass="33681">MSSSRLSRAIQRIAKSDPDLRGAIKATRNRGDQPGASGVGTSESERDRICCDGSVNENPNPGTETRDPDSGGQDASGGLDPDDPANLDEMGEGSLTGLHDCATGEPVCFEGSDWVPPDGWESPTEPPISDGYEEGYFWIYNNQVAYRGQTAFEAASKWCNDYGFCVSICGCSGGGCNYTYSLSDEDCTSVISVDKRECNTNNADICDQPPPLADSWPSDSCVNLAIKNGSIVGSKYDPENDGSYSKPRQEIPLCDQYGNSILIRADTDSTWKSIKALDGDIDPDTGYGYLYETATGRRIRQISPSEFRDDTV</sequence>
<dbReference type="STRING" id="419597.SAMN04487957_110152"/>
<dbReference type="Proteomes" id="UP000199075">
    <property type="component" value="Unassembled WGS sequence"/>
</dbReference>
<organism evidence="2 3">
    <name type="scientific">Halomonas shengliensis</name>
    <dbReference type="NCBI Taxonomy" id="419597"/>
    <lineage>
        <taxon>Bacteria</taxon>
        <taxon>Pseudomonadati</taxon>
        <taxon>Pseudomonadota</taxon>
        <taxon>Gammaproteobacteria</taxon>
        <taxon>Oceanospirillales</taxon>
        <taxon>Halomonadaceae</taxon>
        <taxon>Halomonas</taxon>
    </lineage>
</organism>
<protein>
    <submittedName>
        <fullName evidence="2">Uncharacterized protein</fullName>
    </submittedName>
</protein>
<accession>A0A1H0LY98</accession>
<dbReference type="RefSeq" id="WP_143004435.1">
    <property type="nucleotide sequence ID" value="NZ_FNIV01000010.1"/>
</dbReference>
<gene>
    <name evidence="2" type="ORF">SAMN04487957_110152</name>
</gene>
<reference evidence="3" key="1">
    <citation type="submission" date="2016-10" db="EMBL/GenBank/DDBJ databases">
        <authorList>
            <person name="Varghese N."/>
            <person name="Submissions S."/>
        </authorList>
    </citation>
    <scope>NUCLEOTIDE SEQUENCE [LARGE SCALE GENOMIC DNA]</scope>
    <source>
        <strain evidence="3">CGMCC 1.6444</strain>
    </source>
</reference>
<proteinExistence type="predicted"/>
<evidence type="ECO:0000256" key="1">
    <source>
        <dbReference type="SAM" id="MobiDB-lite"/>
    </source>
</evidence>
<evidence type="ECO:0000313" key="3">
    <source>
        <dbReference type="Proteomes" id="UP000199075"/>
    </source>
</evidence>
<keyword evidence="3" id="KW-1185">Reference proteome</keyword>